<protein>
    <submittedName>
        <fullName evidence="5">Methyl halide transferase</fullName>
        <ecNumber evidence="5">2.1.1.165</ecNumber>
    </submittedName>
</protein>
<dbReference type="Pfam" id="PF05724">
    <property type="entry name" value="TPMT"/>
    <property type="match status" value="1"/>
</dbReference>
<evidence type="ECO:0000313" key="5">
    <source>
        <dbReference type="EMBL" id="CAL2080607.1"/>
    </source>
</evidence>
<dbReference type="EC" id="2.1.1.165" evidence="5"/>
<organism evidence="5 6">
    <name type="scientific">Tenacibaculum platacis</name>
    <dbReference type="NCBI Taxonomy" id="3137852"/>
    <lineage>
        <taxon>Bacteria</taxon>
        <taxon>Pseudomonadati</taxon>
        <taxon>Bacteroidota</taxon>
        <taxon>Flavobacteriia</taxon>
        <taxon>Flavobacteriales</taxon>
        <taxon>Flavobacteriaceae</taxon>
        <taxon>Tenacibaculum</taxon>
    </lineage>
</organism>
<keyword evidence="2 5" id="KW-0489">Methyltransferase</keyword>
<sequence length="198" mass="22918">MGTTKEYWSQRYNENNTGWDLGAPSPPLQNYIDQLSNKKLTILIPGAGNSYEAEYLFNNGFTNVHVLDIANEPLKAFAERNPNFPVEQLHENDFFEFEGQFDLILEQTFFCSFPPLPETRESYAKKMSELLKSNGKLVGLWFDIPLTGDLEKRPFGGDMEEYLSYFTPYFEVQRFEACYNSIPPRQGSELFGIFRSKK</sequence>
<accession>A0ABM9NVJ7</accession>
<dbReference type="PROSITE" id="PS51585">
    <property type="entry name" value="SAM_MT_TPMT"/>
    <property type="match status" value="1"/>
</dbReference>
<keyword evidence="3 5" id="KW-0808">Transferase</keyword>
<dbReference type="GO" id="GO:0032259">
    <property type="term" value="P:methylation"/>
    <property type="evidence" value="ECO:0007669"/>
    <property type="project" value="UniProtKB-KW"/>
</dbReference>
<dbReference type="SUPFAM" id="SSF53335">
    <property type="entry name" value="S-adenosyl-L-methionine-dependent methyltransferases"/>
    <property type="match status" value="1"/>
</dbReference>
<dbReference type="PANTHER" id="PTHR32183:SF6">
    <property type="entry name" value="CYSTEINE SULFINATE DESULFINASE_CYSTEINE DESULFURASE AND RELATED ENZYMES"/>
    <property type="match status" value="1"/>
</dbReference>
<evidence type="ECO:0000256" key="3">
    <source>
        <dbReference type="ARBA" id="ARBA00022679"/>
    </source>
</evidence>
<dbReference type="Gene3D" id="3.40.50.150">
    <property type="entry name" value="Vaccinia Virus protein VP39"/>
    <property type="match status" value="1"/>
</dbReference>
<dbReference type="GO" id="GO:0008168">
    <property type="term" value="F:methyltransferase activity"/>
    <property type="evidence" value="ECO:0007669"/>
    <property type="project" value="UniProtKB-KW"/>
</dbReference>
<gene>
    <name evidence="5" type="ORF">T190607A01A_11057</name>
</gene>
<name>A0ABM9NVJ7_9FLAO</name>
<evidence type="ECO:0000313" key="6">
    <source>
        <dbReference type="Proteomes" id="UP001497416"/>
    </source>
</evidence>
<evidence type="ECO:0000256" key="4">
    <source>
        <dbReference type="ARBA" id="ARBA00022691"/>
    </source>
</evidence>
<dbReference type="RefSeq" id="WP_348710843.1">
    <property type="nucleotide sequence ID" value="NZ_CAXIXY010000003.1"/>
</dbReference>
<proteinExistence type="predicted"/>
<dbReference type="InterPro" id="IPR029063">
    <property type="entry name" value="SAM-dependent_MTases_sf"/>
</dbReference>
<keyword evidence="4" id="KW-0949">S-adenosyl-L-methionine</keyword>
<reference evidence="5 6" key="1">
    <citation type="submission" date="2024-05" db="EMBL/GenBank/DDBJ databases">
        <authorList>
            <person name="Duchaud E."/>
        </authorList>
    </citation>
    <scope>NUCLEOTIDE SEQUENCE [LARGE SCALE GENOMIC DNA]</scope>
    <source>
        <strain evidence="5">Ena-SAMPLE-TAB-13-05-2024-13:56:06:370-140302</strain>
    </source>
</reference>
<evidence type="ECO:0000256" key="2">
    <source>
        <dbReference type="ARBA" id="ARBA00022603"/>
    </source>
</evidence>
<dbReference type="CDD" id="cd02440">
    <property type="entry name" value="AdoMet_MTases"/>
    <property type="match status" value="1"/>
</dbReference>
<dbReference type="InterPro" id="IPR008854">
    <property type="entry name" value="TPMT"/>
</dbReference>
<dbReference type="EMBL" id="CAXIXY010000003">
    <property type="protein sequence ID" value="CAL2080607.1"/>
    <property type="molecule type" value="Genomic_DNA"/>
</dbReference>
<dbReference type="Proteomes" id="UP001497416">
    <property type="component" value="Unassembled WGS sequence"/>
</dbReference>
<dbReference type="PANTHER" id="PTHR32183">
    <property type="match status" value="1"/>
</dbReference>
<keyword evidence="6" id="KW-1185">Reference proteome</keyword>
<comment type="caution">
    <text evidence="5">The sequence shown here is derived from an EMBL/GenBank/DDBJ whole genome shotgun (WGS) entry which is preliminary data.</text>
</comment>
<evidence type="ECO:0000256" key="1">
    <source>
        <dbReference type="ARBA" id="ARBA00022553"/>
    </source>
</evidence>
<keyword evidence="1" id="KW-0597">Phosphoprotein</keyword>